<gene>
    <name evidence="1" type="ORF">CR513_03805</name>
</gene>
<dbReference type="EMBL" id="QJKJ01000627">
    <property type="protein sequence ID" value="RDY11516.1"/>
    <property type="molecule type" value="Genomic_DNA"/>
</dbReference>
<dbReference type="OrthoDB" id="1262810at2759"/>
<proteinExistence type="predicted"/>
<reference evidence="1" key="1">
    <citation type="submission" date="2018-05" db="EMBL/GenBank/DDBJ databases">
        <title>Draft genome of Mucuna pruriens seed.</title>
        <authorList>
            <person name="Nnadi N.E."/>
            <person name="Vos R."/>
            <person name="Hasami M.H."/>
            <person name="Devisetty U.K."/>
            <person name="Aguiy J.C."/>
        </authorList>
    </citation>
    <scope>NUCLEOTIDE SEQUENCE [LARGE SCALE GENOMIC DNA]</scope>
    <source>
        <strain evidence="1">JCA_2017</strain>
    </source>
</reference>
<keyword evidence="2" id="KW-1185">Reference proteome</keyword>
<sequence length="69" mass="7742">MKRVSLPKTLNLYAVLDGPQRKAKGAVVTLARKDKVNAVKQQLSNIHPEVLLFLLKIRHLSVREDNGDP</sequence>
<comment type="caution">
    <text evidence="1">The sequence shown here is derived from an EMBL/GenBank/DDBJ whole genome shotgun (WGS) entry which is preliminary data.</text>
</comment>
<evidence type="ECO:0000313" key="1">
    <source>
        <dbReference type="EMBL" id="RDY11516.1"/>
    </source>
</evidence>
<evidence type="ECO:0000313" key="2">
    <source>
        <dbReference type="Proteomes" id="UP000257109"/>
    </source>
</evidence>
<feature type="non-terminal residue" evidence="1">
    <location>
        <position position="1"/>
    </location>
</feature>
<protein>
    <submittedName>
        <fullName evidence="1">Uncharacterized protein</fullName>
    </submittedName>
</protein>
<dbReference type="AlphaFoldDB" id="A0A371I900"/>
<dbReference type="Proteomes" id="UP000257109">
    <property type="component" value="Unassembled WGS sequence"/>
</dbReference>
<name>A0A371I900_MUCPR</name>
<accession>A0A371I900</accession>
<organism evidence="1 2">
    <name type="scientific">Mucuna pruriens</name>
    <name type="common">Velvet bean</name>
    <name type="synonym">Dolichos pruriens</name>
    <dbReference type="NCBI Taxonomy" id="157652"/>
    <lineage>
        <taxon>Eukaryota</taxon>
        <taxon>Viridiplantae</taxon>
        <taxon>Streptophyta</taxon>
        <taxon>Embryophyta</taxon>
        <taxon>Tracheophyta</taxon>
        <taxon>Spermatophyta</taxon>
        <taxon>Magnoliopsida</taxon>
        <taxon>eudicotyledons</taxon>
        <taxon>Gunneridae</taxon>
        <taxon>Pentapetalae</taxon>
        <taxon>rosids</taxon>
        <taxon>fabids</taxon>
        <taxon>Fabales</taxon>
        <taxon>Fabaceae</taxon>
        <taxon>Papilionoideae</taxon>
        <taxon>50 kb inversion clade</taxon>
        <taxon>NPAAA clade</taxon>
        <taxon>indigoferoid/millettioid clade</taxon>
        <taxon>Phaseoleae</taxon>
        <taxon>Mucuna</taxon>
    </lineage>
</organism>